<dbReference type="GeneID" id="8301810"/>
<evidence type="ECO:0000256" key="7">
    <source>
        <dbReference type="ARBA" id="ARBA00023026"/>
    </source>
</evidence>
<organism evidence="11 12">
    <name type="scientific">Candida tropicalis (strain ATCC MYA-3404 / T1)</name>
    <name type="common">Yeast</name>
    <dbReference type="NCBI Taxonomy" id="294747"/>
    <lineage>
        <taxon>Eukaryota</taxon>
        <taxon>Fungi</taxon>
        <taxon>Dikarya</taxon>
        <taxon>Ascomycota</taxon>
        <taxon>Saccharomycotina</taxon>
        <taxon>Pichiomycetes</taxon>
        <taxon>Debaryomycetaceae</taxon>
        <taxon>Candida/Lodderomyces clade</taxon>
        <taxon>Candida</taxon>
    </lineage>
</organism>
<dbReference type="Gene3D" id="1.20.1250.20">
    <property type="entry name" value="MFS general substrate transporter like domains"/>
    <property type="match status" value="1"/>
</dbReference>
<dbReference type="eggNOG" id="KOG0252">
    <property type="taxonomic scope" value="Eukaryota"/>
</dbReference>
<dbReference type="KEGG" id="ctp:CTRG_01909"/>
<dbReference type="PROSITE" id="PS00216">
    <property type="entry name" value="SUGAR_TRANSPORT_1"/>
    <property type="match status" value="1"/>
</dbReference>
<dbReference type="GO" id="GO:0015169">
    <property type="term" value="F:glycerol-3-phosphate transmembrane transporter activity"/>
    <property type="evidence" value="ECO:0007669"/>
    <property type="project" value="EnsemblFungi"/>
</dbReference>
<dbReference type="InterPro" id="IPR020846">
    <property type="entry name" value="MFS_dom"/>
</dbReference>
<dbReference type="GO" id="GO:0005886">
    <property type="term" value="C:plasma membrane"/>
    <property type="evidence" value="ECO:0007669"/>
    <property type="project" value="UniProtKB-SubCell"/>
</dbReference>
<dbReference type="PANTHER" id="PTHR23508">
    <property type="entry name" value="CARBOXYLIC ACID TRANSPORTER PROTEIN HOMOLOG"/>
    <property type="match status" value="1"/>
</dbReference>
<keyword evidence="3" id="KW-0813">Transport</keyword>
<evidence type="ECO:0000256" key="6">
    <source>
        <dbReference type="ARBA" id="ARBA00022989"/>
    </source>
</evidence>
<dbReference type="InterPro" id="IPR005828">
    <property type="entry name" value="MFS_sugar_transport-like"/>
</dbReference>
<evidence type="ECO:0000256" key="9">
    <source>
        <dbReference type="SAM" id="Phobius"/>
    </source>
</evidence>
<evidence type="ECO:0000313" key="12">
    <source>
        <dbReference type="Proteomes" id="UP000002037"/>
    </source>
</evidence>
<evidence type="ECO:0000256" key="8">
    <source>
        <dbReference type="ARBA" id="ARBA00023136"/>
    </source>
</evidence>
<dbReference type="InterPro" id="IPR005829">
    <property type="entry name" value="Sugar_transporter_CS"/>
</dbReference>
<accession>C5M7S7</accession>
<dbReference type="AlphaFoldDB" id="C5M7S7"/>
<feature type="transmembrane region" description="Helical" evidence="9">
    <location>
        <begin position="86"/>
        <end position="105"/>
    </location>
</feature>
<feature type="transmembrane region" description="Helical" evidence="9">
    <location>
        <begin position="429"/>
        <end position="447"/>
    </location>
</feature>
<comment type="subcellular location">
    <subcellularLocation>
        <location evidence="1">Cell membrane</location>
        <topology evidence="1">Multi-pass membrane protein</topology>
    </subcellularLocation>
</comment>
<dbReference type="GO" id="GO:0046943">
    <property type="term" value="F:carboxylic acid transmembrane transporter activity"/>
    <property type="evidence" value="ECO:0007669"/>
    <property type="project" value="TreeGrafter"/>
</dbReference>
<dbReference type="Pfam" id="PF00083">
    <property type="entry name" value="Sugar_tr"/>
    <property type="match status" value="1"/>
</dbReference>
<dbReference type="CDD" id="cd17364">
    <property type="entry name" value="MFS_PhT"/>
    <property type="match status" value="1"/>
</dbReference>
<feature type="transmembrane region" description="Helical" evidence="9">
    <location>
        <begin position="332"/>
        <end position="352"/>
    </location>
</feature>
<evidence type="ECO:0000313" key="11">
    <source>
        <dbReference type="EMBL" id="EER35047.1"/>
    </source>
</evidence>
<keyword evidence="4" id="KW-1003">Cell membrane</keyword>
<dbReference type="Proteomes" id="UP000002037">
    <property type="component" value="Unassembled WGS sequence"/>
</dbReference>
<keyword evidence="5 9" id="KW-0812">Transmembrane</keyword>
<dbReference type="HOGENOM" id="CLU_001265_46_12_1"/>
<name>C5M7S7_CANTT</name>
<dbReference type="EMBL" id="GG692396">
    <property type="protein sequence ID" value="EER35047.1"/>
    <property type="molecule type" value="Genomic_DNA"/>
</dbReference>
<comment type="similarity">
    <text evidence="2">Belongs to the major facilitator superfamily. Sugar transporter (TC 2.A.1.1) family.</text>
</comment>
<evidence type="ECO:0000256" key="5">
    <source>
        <dbReference type="ARBA" id="ARBA00022692"/>
    </source>
</evidence>
<protein>
    <recommendedName>
        <fullName evidence="10">Major facilitator superfamily (MFS) profile domain-containing protein</fullName>
    </recommendedName>
</protein>
<dbReference type="OrthoDB" id="2153661at2759"/>
<feature type="transmembrane region" description="Helical" evidence="9">
    <location>
        <begin position="397"/>
        <end position="417"/>
    </location>
</feature>
<dbReference type="VEuPathDB" id="FungiDB:CTRG_01909"/>
<keyword evidence="7" id="KW-0843">Virulence</keyword>
<dbReference type="PANTHER" id="PTHR23508:SF10">
    <property type="entry name" value="CARBOXYLIC ACID TRANSPORTER PROTEIN HOMOLOG"/>
    <property type="match status" value="1"/>
</dbReference>
<evidence type="ECO:0000256" key="4">
    <source>
        <dbReference type="ARBA" id="ARBA00022475"/>
    </source>
</evidence>
<dbReference type="InterPro" id="IPR036259">
    <property type="entry name" value="MFS_trans_sf"/>
</dbReference>
<keyword evidence="12" id="KW-1185">Reference proteome</keyword>
<feature type="domain" description="Major facilitator superfamily (MFS) profile" evidence="10">
    <location>
        <begin position="45"/>
        <end position="451"/>
    </location>
</feature>
<dbReference type="GO" id="GO:0001406">
    <property type="term" value="F:glycerophosphodiester transmembrane transporter activity"/>
    <property type="evidence" value="ECO:0007669"/>
    <property type="project" value="EnsemblFungi"/>
</dbReference>
<feature type="transmembrane region" description="Helical" evidence="9">
    <location>
        <begin position="112"/>
        <end position="132"/>
    </location>
</feature>
<feature type="transmembrane region" description="Helical" evidence="9">
    <location>
        <begin position="179"/>
        <end position="202"/>
    </location>
</feature>
<dbReference type="FunFam" id="1.20.1250.20:FF:000140">
    <property type="entry name" value="Putative MFS phospholipid transporter"/>
    <property type="match status" value="1"/>
</dbReference>
<keyword evidence="8 9" id="KW-0472">Membrane</keyword>
<evidence type="ECO:0000256" key="3">
    <source>
        <dbReference type="ARBA" id="ARBA00022448"/>
    </source>
</evidence>
<dbReference type="PROSITE" id="PS50850">
    <property type="entry name" value="MFS"/>
    <property type="match status" value="1"/>
</dbReference>
<evidence type="ECO:0000259" key="10">
    <source>
        <dbReference type="PROSITE" id="PS50850"/>
    </source>
</evidence>
<evidence type="ECO:0000256" key="1">
    <source>
        <dbReference type="ARBA" id="ARBA00004651"/>
    </source>
</evidence>
<feature type="transmembrane region" description="Helical" evidence="9">
    <location>
        <begin position="214"/>
        <end position="231"/>
    </location>
</feature>
<feature type="transmembrane region" description="Helical" evidence="9">
    <location>
        <begin position="358"/>
        <end position="376"/>
    </location>
</feature>
<dbReference type="SUPFAM" id="SSF103473">
    <property type="entry name" value="MFS general substrate transporter"/>
    <property type="match status" value="1"/>
</dbReference>
<evidence type="ECO:0000256" key="2">
    <source>
        <dbReference type="ARBA" id="ARBA00010992"/>
    </source>
</evidence>
<reference evidence="11 12" key="1">
    <citation type="journal article" date="2009" name="Nature">
        <title>Evolution of pathogenicity and sexual reproduction in eight Candida genomes.</title>
        <authorList>
            <person name="Butler G."/>
            <person name="Rasmussen M.D."/>
            <person name="Lin M.F."/>
            <person name="Santos M.A."/>
            <person name="Sakthikumar S."/>
            <person name="Munro C.A."/>
            <person name="Rheinbay E."/>
            <person name="Grabherr M."/>
            <person name="Forche A."/>
            <person name="Reedy J.L."/>
            <person name="Agrafioti I."/>
            <person name="Arnaud M.B."/>
            <person name="Bates S."/>
            <person name="Brown A.J."/>
            <person name="Brunke S."/>
            <person name="Costanzo M.C."/>
            <person name="Fitzpatrick D.A."/>
            <person name="de Groot P.W."/>
            <person name="Harris D."/>
            <person name="Hoyer L.L."/>
            <person name="Hube B."/>
            <person name="Klis F.M."/>
            <person name="Kodira C."/>
            <person name="Lennard N."/>
            <person name="Logue M.E."/>
            <person name="Martin R."/>
            <person name="Neiman A.M."/>
            <person name="Nikolaou E."/>
            <person name="Quail M.A."/>
            <person name="Quinn J."/>
            <person name="Santos M.C."/>
            <person name="Schmitzberger F.F."/>
            <person name="Sherlock G."/>
            <person name="Shah P."/>
            <person name="Silverstein K.A."/>
            <person name="Skrzypek M.S."/>
            <person name="Soll D."/>
            <person name="Staggs R."/>
            <person name="Stansfield I."/>
            <person name="Stumpf M.P."/>
            <person name="Sudbery P.E."/>
            <person name="Srikantha T."/>
            <person name="Zeng Q."/>
            <person name="Berman J."/>
            <person name="Berriman M."/>
            <person name="Heitman J."/>
            <person name="Gow N.A."/>
            <person name="Lorenz M.C."/>
            <person name="Birren B.W."/>
            <person name="Kellis M."/>
            <person name="Cuomo C.A."/>
        </authorList>
    </citation>
    <scope>NUCLEOTIDE SEQUENCE [LARGE SCALE GENOMIC DNA]</scope>
    <source>
        <strain evidence="12">ATCC MYA-3404 / T1</strain>
    </source>
</reference>
<gene>
    <name evidence="11" type="ORF">CTRG_01909</name>
</gene>
<proteinExistence type="inferred from homology"/>
<keyword evidence="6 9" id="KW-1133">Transmembrane helix</keyword>
<sequence length="510" mass="56240">MSETNSKNPEVIETTEVPTAKHFKYDAEERRQRLAGGAKLKDIMMILCAGFALISDGYQNNVMSMLNKVFAIEYPSVYDSGMSTQVSNASLVGTILGQVCFGLTVDYIGRKWSIVTATFLLIFGSMMCAASHGVTVRGMFWMLTIFRGVTGFGIGAEYPSSSVTASEAANESVKKRGRAFVLATNLPLSFGGPFALSIFLIVNKICGKHLDATWRTMFAIGCFWPLSVLYFRLKMVTSELYTKSAIKQRAPYWLAFKYYWPRLIGTCVAWFLYDFVTFPNGIFSAGIISNVISPSEKNNLEKIAEWNLLLGAIALPGVFLGAMVIDKIGRKYTMMIGFSGYIVFGLVVGCAYKQIKPITGLFIVFYGLMMSCGNFGPGNVMGTISSESYATPIRGTAYGLSAAIGKVGAVVGTKTFAPIQKNLGDRWTFIIAAICGLAGVLVTFIFVPHLKEEDLMEEDVKFKNYLIDQGWKGKFGVKTYDAEEDLEGNQESSSDVEYIKDEEYYARDNK</sequence>
<dbReference type="RefSeq" id="XP_002547602.1">
    <property type="nucleotide sequence ID" value="XM_002547556.1"/>
</dbReference>
<feature type="transmembrane region" description="Helical" evidence="9">
    <location>
        <begin position="306"/>
        <end position="325"/>
    </location>
</feature>
<dbReference type="STRING" id="294747.C5M7S7"/>